<dbReference type="EMBL" id="BGZK01001961">
    <property type="protein sequence ID" value="GBP88833.1"/>
    <property type="molecule type" value="Genomic_DNA"/>
</dbReference>
<organism evidence="2 3">
    <name type="scientific">Eumeta variegata</name>
    <name type="common">Bagworm moth</name>
    <name type="synonym">Eumeta japonica</name>
    <dbReference type="NCBI Taxonomy" id="151549"/>
    <lineage>
        <taxon>Eukaryota</taxon>
        <taxon>Metazoa</taxon>
        <taxon>Ecdysozoa</taxon>
        <taxon>Arthropoda</taxon>
        <taxon>Hexapoda</taxon>
        <taxon>Insecta</taxon>
        <taxon>Pterygota</taxon>
        <taxon>Neoptera</taxon>
        <taxon>Endopterygota</taxon>
        <taxon>Lepidoptera</taxon>
        <taxon>Glossata</taxon>
        <taxon>Ditrysia</taxon>
        <taxon>Tineoidea</taxon>
        <taxon>Psychidae</taxon>
        <taxon>Oiketicinae</taxon>
        <taxon>Eumeta</taxon>
    </lineage>
</organism>
<feature type="compositionally biased region" description="Basic and acidic residues" evidence="1">
    <location>
        <begin position="97"/>
        <end position="106"/>
    </location>
</feature>
<gene>
    <name evidence="2" type="ORF">EVAR_65826_1</name>
</gene>
<comment type="caution">
    <text evidence="2">The sequence shown here is derived from an EMBL/GenBank/DDBJ whole genome shotgun (WGS) entry which is preliminary data.</text>
</comment>
<feature type="region of interest" description="Disordered" evidence="1">
    <location>
        <begin position="97"/>
        <end position="152"/>
    </location>
</feature>
<evidence type="ECO:0000256" key="1">
    <source>
        <dbReference type="SAM" id="MobiDB-lite"/>
    </source>
</evidence>
<proteinExistence type="predicted"/>
<name>A0A4C1ZNN3_EUMVA</name>
<dbReference type="AlphaFoldDB" id="A0A4C1ZNN3"/>
<keyword evidence="3" id="KW-1185">Reference proteome</keyword>
<reference evidence="2 3" key="1">
    <citation type="journal article" date="2019" name="Commun. Biol.">
        <title>The bagworm genome reveals a unique fibroin gene that provides high tensile strength.</title>
        <authorList>
            <person name="Kono N."/>
            <person name="Nakamura H."/>
            <person name="Ohtoshi R."/>
            <person name="Tomita M."/>
            <person name="Numata K."/>
            <person name="Arakawa K."/>
        </authorList>
    </citation>
    <scope>NUCLEOTIDE SEQUENCE [LARGE SCALE GENOMIC DNA]</scope>
</reference>
<sequence length="361" mass="39855">MARGGPSRSSFRTSVLNYLSGYVGLTRENIVAQLDAVTRHERGATAAGRTARRPPSLARVKLIRYPAGAGGGRRPQSAFGVVVFTLHFIVLACERRPDGDRRRSDSRSPGARRGRDAPNPFPEIGRETAAKRAPPRRPAGREQPAAVGERGRPPPAGCCRLFASAEFFDERALLGAASKITKTISKIYEAYYGAHKNRKMINSPRVLARAPARRPPPAPDLFGPRFLSDRQSLAIIFEYISICGRPAERGYWSLKGLARIDAARALAINRESAKKHACRRPARDRAELSPEKRLEKVAFRIINLPRVLGSPEKEYTMNSDELYRSQRSVQITVHAQIIVYVDAGGNHERGAPSPVPRTSHD</sequence>
<protein>
    <submittedName>
        <fullName evidence="2">Uncharacterized protein</fullName>
    </submittedName>
</protein>
<evidence type="ECO:0000313" key="3">
    <source>
        <dbReference type="Proteomes" id="UP000299102"/>
    </source>
</evidence>
<evidence type="ECO:0000313" key="2">
    <source>
        <dbReference type="EMBL" id="GBP88833.1"/>
    </source>
</evidence>
<dbReference type="Proteomes" id="UP000299102">
    <property type="component" value="Unassembled WGS sequence"/>
</dbReference>
<accession>A0A4C1ZNN3</accession>